<feature type="region of interest" description="Disordered" evidence="1">
    <location>
        <begin position="349"/>
        <end position="1141"/>
    </location>
</feature>
<gene>
    <name evidence="2" type="ORF">QBC35DRAFT_359315</name>
</gene>
<feature type="region of interest" description="Disordered" evidence="1">
    <location>
        <begin position="196"/>
        <end position="216"/>
    </location>
</feature>
<feature type="compositionally biased region" description="Polar residues" evidence="1">
    <location>
        <begin position="652"/>
        <end position="668"/>
    </location>
</feature>
<feature type="compositionally biased region" description="Pro residues" evidence="1">
    <location>
        <begin position="983"/>
        <end position="998"/>
    </location>
</feature>
<sequence length="1141" mass="122054">MSGFPDGWESDYDGKRWFYRYKPTGLVQYTFPQPGDEFPSFVEDGAPPVDLAPEERLVSQQQLKRKSTIGEASVKPQRKTGPTSATLFEQDDGGGDPWLQPDIFMYMGPGAYADISPLQEEEEISDTKKAEESTTLPSPPAPAAADVSPLKSPPQLEPSQISPDVSAVTTPLVIDSKPVTATPEIDSGVVVEAGDGVPAKPVSPTPPIVPKATPPLDRGVVVEAGDGIPSKAATSAPRDATAVNSGVAQAVGDGVHDQNVQMLDSREVRFSPVGFVAELPSEMTAQCHEEIHPTPVELPGNEILMEVERPVVYANAFPLAPAELHSEPLPASRIEKRDAVEQKTLSFRERELDARRQQAGIHGSAQDTSPDPYRPLIRQSTMPQPGHTSTLSSDTGEDTIQGKYVPYNPAMRAVPVEQDPTRVSDATGASKRHSLAGPPPSTWKSSDIPASLSPPIPPKTQQTQVGEVNRMENPDYGRRDSTPDPMRHPSVLQPARGRPKIVQSPPPEPQPNPKQRVDTDQVYQAYKPSRDLQQEIDDTVEMLSKTSYGPPPSVPADTSSSGRPTVSRGSTLPTDLPALPYFGVRPQMPPSAPSAPAALRNVQSHQTFSHQHHPSFTGGGEVSKPAFPEYTAPLPPSSPDLPQPLNFARKSPSPSTQNNLPTVNSSLRPQIPTEAYIVSRETTPAPPENPVMSMPITGTPKSMVQPVPHVVAPNAQPNMLGQTPQVETGISFSTKPEALSNTVHQGANPAETTTAQPEARKQSLSTKPTTVYSIDGSSSVSNPVSVLGADITSPQNALSPENIPPRESSLSKTGTPETHAQPSPAPAREASYQISKPAPSQSSSSGPSAADNVQFQATPHSRSDGRHPQTPPDQRGHHISPRYPPPPHFSKTSPEISSQHPLRDDYFTTSSSPQQSPPTPPPKLPHEPPAPPGPHRAYTSYTPGPNYSHPPPSHPANISQFPPPGAPMPIRPSHLPPDDNFPRRPPTMPPFHAQPPPSMGLSSQAPQYATPGPHSFSQPLYNSSQNPHMPGPLPMGSTYAQHSAQQQTHPTPGAPGTAPRHRFSMFSPPSIIPAHMSGGPMQVSHPGPPAMVLQGTPPQPSRPNPPPVPEEKGSFLGRLLRSDSKRKPVGSPPNTGNKLQK</sequence>
<feature type="compositionally biased region" description="Polar residues" evidence="1">
    <location>
        <begin position="1132"/>
        <end position="1141"/>
    </location>
</feature>
<proteinExistence type="predicted"/>
<evidence type="ECO:0008006" key="4">
    <source>
        <dbReference type="Google" id="ProtNLM"/>
    </source>
</evidence>
<feature type="compositionally biased region" description="Pro residues" evidence="1">
    <location>
        <begin position="633"/>
        <end position="642"/>
    </location>
</feature>
<feature type="compositionally biased region" description="Polar residues" evidence="1">
    <location>
        <begin position="1015"/>
        <end position="1027"/>
    </location>
</feature>
<feature type="region of interest" description="Disordered" evidence="1">
    <location>
        <begin position="57"/>
        <end position="96"/>
    </location>
</feature>
<evidence type="ECO:0000256" key="1">
    <source>
        <dbReference type="SAM" id="MobiDB-lite"/>
    </source>
</evidence>
<feature type="compositionally biased region" description="Polar residues" evidence="1">
    <location>
        <begin position="556"/>
        <end position="573"/>
    </location>
</feature>
<comment type="caution">
    <text evidence="2">The sequence shown here is derived from an EMBL/GenBank/DDBJ whole genome shotgun (WGS) entry which is preliminary data.</text>
</comment>
<feature type="compositionally biased region" description="Pro residues" evidence="1">
    <location>
        <begin position="915"/>
        <end position="934"/>
    </location>
</feature>
<feature type="compositionally biased region" description="Pro residues" evidence="1">
    <location>
        <begin position="201"/>
        <end position="213"/>
    </location>
</feature>
<feature type="compositionally biased region" description="Polar residues" evidence="1">
    <location>
        <begin position="715"/>
        <end position="784"/>
    </location>
</feature>
<feature type="compositionally biased region" description="Polar residues" evidence="1">
    <location>
        <begin position="378"/>
        <end position="394"/>
    </location>
</feature>
<reference evidence="2" key="2">
    <citation type="submission" date="2023-05" db="EMBL/GenBank/DDBJ databases">
        <authorList>
            <consortium name="Lawrence Berkeley National Laboratory"/>
            <person name="Steindorff A."/>
            <person name="Hensen N."/>
            <person name="Bonometti L."/>
            <person name="Westerberg I."/>
            <person name="Brannstrom I.O."/>
            <person name="Guillou S."/>
            <person name="Cros-Aarteil S."/>
            <person name="Calhoun S."/>
            <person name="Haridas S."/>
            <person name="Kuo A."/>
            <person name="Mondo S."/>
            <person name="Pangilinan J."/>
            <person name="Riley R."/>
            <person name="Labutti K."/>
            <person name="Andreopoulos B."/>
            <person name="Lipzen A."/>
            <person name="Chen C."/>
            <person name="Yanf M."/>
            <person name="Daum C."/>
            <person name="Ng V."/>
            <person name="Clum A."/>
            <person name="Ohm R."/>
            <person name="Martin F."/>
            <person name="Silar P."/>
            <person name="Natvig D."/>
            <person name="Lalanne C."/>
            <person name="Gautier V."/>
            <person name="Ament-Velasquez S.L."/>
            <person name="Kruys A."/>
            <person name="Hutchinson M.I."/>
            <person name="Powell A.J."/>
            <person name="Barry K."/>
            <person name="Miller A.N."/>
            <person name="Grigoriev I.V."/>
            <person name="Debuchy R."/>
            <person name="Gladieux P."/>
            <person name="Thoren M.H."/>
            <person name="Johannesson H."/>
        </authorList>
    </citation>
    <scope>NUCLEOTIDE SEQUENCE</scope>
    <source>
        <strain evidence="2">PSN309</strain>
    </source>
</reference>
<feature type="compositionally biased region" description="Polar residues" evidence="1">
    <location>
        <begin position="157"/>
        <end position="167"/>
    </location>
</feature>
<protein>
    <recommendedName>
        <fullName evidence="4">WW domain-containing protein</fullName>
    </recommendedName>
</protein>
<feature type="non-terminal residue" evidence="2">
    <location>
        <position position="1141"/>
    </location>
</feature>
<reference evidence="2" key="1">
    <citation type="journal article" date="2023" name="Mol. Phylogenet. Evol.">
        <title>Genome-scale phylogeny and comparative genomics of the fungal order Sordariales.</title>
        <authorList>
            <person name="Hensen N."/>
            <person name="Bonometti L."/>
            <person name="Westerberg I."/>
            <person name="Brannstrom I.O."/>
            <person name="Guillou S."/>
            <person name="Cros-Aarteil S."/>
            <person name="Calhoun S."/>
            <person name="Haridas S."/>
            <person name="Kuo A."/>
            <person name="Mondo S."/>
            <person name="Pangilinan J."/>
            <person name="Riley R."/>
            <person name="LaButti K."/>
            <person name="Andreopoulos B."/>
            <person name="Lipzen A."/>
            <person name="Chen C."/>
            <person name="Yan M."/>
            <person name="Daum C."/>
            <person name="Ng V."/>
            <person name="Clum A."/>
            <person name="Steindorff A."/>
            <person name="Ohm R.A."/>
            <person name="Martin F."/>
            <person name="Silar P."/>
            <person name="Natvig D.O."/>
            <person name="Lalanne C."/>
            <person name="Gautier V."/>
            <person name="Ament-Velasquez S.L."/>
            <person name="Kruys A."/>
            <person name="Hutchinson M.I."/>
            <person name="Powell A.J."/>
            <person name="Barry K."/>
            <person name="Miller A.N."/>
            <person name="Grigoriev I.V."/>
            <person name="Debuchy R."/>
            <person name="Gladieux P."/>
            <person name="Hiltunen Thoren M."/>
            <person name="Johannesson H."/>
        </authorList>
    </citation>
    <scope>NUCLEOTIDE SEQUENCE</scope>
    <source>
        <strain evidence="2">PSN309</strain>
    </source>
</reference>
<feature type="compositionally biased region" description="Basic and acidic residues" evidence="1">
    <location>
        <begin position="469"/>
        <end position="487"/>
    </location>
</feature>
<feature type="compositionally biased region" description="Polar residues" evidence="1">
    <location>
        <begin position="890"/>
        <end position="900"/>
    </location>
</feature>
<evidence type="ECO:0000313" key="2">
    <source>
        <dbReference type="EMBL" id="KAK4191670.1"/>
    </source>
</evidence>
<accession>A0AAN6X0K3</accession>
<feature type="compositionally biased region" description="Low complexity" evidence="1">
    <location>
        <begin position="835"/>
        <end position="850"/>
    </location>
</feature>
<feature type="compositionally biased region" description="Polar residues" evidence="1">
    <location>
        <begin position="851"/>
        <end position="860"/>
    </location>
</feature>
<keyword evidence="3" id="KW-1185">Reference proteome</keyword>
<dbReference type="AlphaFoldDB" id="A0AAN6X0K3"/>
<evidence type="ECO:0000313" key="3">
    <source>
        <dbReference type="Proteomes" id="UP001302126"/>
    </source>
</evidence>
<dbReference type="Proteomes" id="UP001302126">
    <property type="component" value="Unassembled WGS sequence"/>
</dbReference>
<feature type="compositionally biased region" description="Pro residues" evidence="1">
    <location>
        <begin position="1097"/>
        <end position="1108"/>
    </location>
</feature>
<name>A0AAN6X0K3_9PEZI</name>
<feature type="compositionally biased region" description="Polar residues" evidence="1">
    <location>
        <begin position="808"/>
        <end position="821"/>
    </location>
</feature>
<feature type="compositionally biased region" description="Low complexity" evidence="1">
    <location>
        <begin position="1044"/>
        <end position="1058"/>
    </location>
</feature>
<feature type="compositionally biased region" description="Pro residues" evidence="1">
    <location>
        <begin position="961"/>
        <end position="970"/>
    </location>
</feature>
<organism evidence="2 3">
    <name type="scientific">Podospora australis</name>
    <dbReference type="NCBI Taxonomy" id="1536484"/>
    <lineage>
        <taxon>Eukaryota</taxon>
        <taxon>Fungi</taxon>
        <taxon>Dikarya</taxon>
        <taxon>Ascomycota</taxon>
        <taxon>Pezizomycotina</taxon>
        <taxon>Sordariomycetes</taxon>
        <taxon>Sordariomycetidae</taxon>
        <taxon>Sordariales</taxon>
        <taxon>Podosporaceae</taxon>
        <taxon>Podospora</taxon>
    </lineage>
</organism>
<feature type="region of interest" description="Disordered" evidence="1">
    <location>
        <begin position="119"/>
        <end position="167"/>
    </location>
</feature>
<dbReference type="EMBL" id="MU864358">
    <property type="protein sequence ID" value="KAK4191670.1"/>
    <property type="molecule type" value="Genomic_DNA"/>
</dbReference>